<dbReference type="InterPro" id="IPR032675">
    <property type="entry name" value="LRR_dom_sf"/>
</dbReference>
<evidence type="ECO:0000256" key="2">
    <source>
        <dbReference type="ARBA" id="ARBA00022737"/>
    </source>
</evidence>
<name>A0A8C4WZG2_EPTBU</name>
<evidence type="ECO:0000313" key="4">
    <source>
        <dbReference type="Ensembl" id="ENSEBUP00000021582.1"/>
    </source>
</evidence>
<dbReference type="Pfam" id="PF23598">
    <property type="entry name" value="LRR_14"/>
    <property type="match status" value="1"/>
</dbReference>
<protein>
    <submittedName>
        <fullName evidence="4">Leucine rich repeat containing 57</fullName>
    </submittedName>
</protein>
<keyword evidence="1" id="KW-0433">Leucine-rich repeat</keyword>
<dbReference type="PRINTS" id="PR00019">
    <property type="entry name" value="LEURICHRPT"/>
</dbReference>
<dbReference type="Ensembl" id="ENSEBUT00000022158.1">
    <property type="protein sequence ID" value="ENSEBUP00000021582.1"/>
    <property type="gene ID" value="ENSEBUG00000013319.1"/>
</dbReference>
<sequence>MGNSGLRAHLETAEKTGAFQLRGKNVSEWNRCSCCDWWLSRDGLHAVQSAWWSLHAMAPWRQLFPEDLLRLHRKLRSVDLSENKLTSLPASVAQLKMLKILYVNQNRLGSLPQELCQLSKLEALYAADNRLTAMPARLGSLKALRTICLPGNSLTTFPLGLASLPSLDMLDLSRNHIQVVPDGVADLQTVELNLNQNQISRLSPELARCPRLKVLRLEENCLELAALPSDLLMTSTVSLLALDGNLFEMKQLRQLDGFEQYMERYTATKKKFI</sequence>
<dbReference type="GeneTree" id="ENSGT00940000157393"/>
<dbReference type="PANTHER" id="PTHR48051">
    <property type="match status" value="1"/>
</dbReference>
<dbReference type="SUPFAM" id="SSF52058">
    <property type="entry name" value="L domain-like"/>
    <property type="match status" value="1"/>
</dbReference>
<dbReference type="PANTHER" id="PTHR48051:SF62">
    <property type="entry name" value="LEUCINE-RICH REPEAT-CONTAINING PROTEIN 57"/>
    <property type="match status" value="1"/>
</dbReference>
<dbReference type="GO" id="GO:0005737">
    <property type="term" value="C:cytoplasm"/>
    <property type="evidence" value="ECO:0007669"/>
    <property type="project" value="TreeGrafter"/>
</dbReference>
<dbReference type="AlphaFoldDB" id="A0A8C4WZG2"/>
<dbReference type="InterPro" id="IPR003591">
    <property type="entry name" value="Leu-rich_rpt_typical-subtyp"/>
</dbReference>
<dbReference type="PROSITE" id="PS51450">
    <property type="entry name" value="LRR"/>
    <property type="match status" value="1"/>
</dbReference>
<proteinExistence type="predicted"/>
<accession>A0A8C4WZG2</accession>
<dbReference type="InterPro" id="IPR001611">
    <property type="entry name" value="Leu-rich_rpt"/>
</dbReference>
<reference evidence="4" key="1">
    <citation type="submission" date="2025-08" db="UniProtKB">
        <authorList>
            <consortium name="Ensembl"/>
        </authorList>
    </citation>
    <scope>IDENTIFICATION</scope>
</reference>
<evidence type="ECO:0000256" key="1">
    <source>
        <dbReference type="ARBA" id="ARBA00022614"/>
    </source>
</evidence>
<feature type="domain" description="Disease resistance R13L4/SHOC-2-like LRR" evidence="3">
    <location>
        <begin position="74"/>
        <end position="148"/>
    </location>
</feature>
<dbReference type="FunFam" id="3.80.10.10:FF:000230">
    <property type="entry name" value="Leucine-rich repeat-containing protein 57"/>
    <property type="match status" value="1"/>
</dbReference>
<evidence type="ECO:0000259" key="3">
    <source>
        <dbReference type="Pfam" id="PF23598"/>
    </source>
</evidence>
<dbReference type="SMART" id="SM00369">
    <property type="entry name" value="LRR_TYP"/>
    <property type="match status" value="5"/>
</dbReference>
<dbReference type="InterPro" id="IPR050216">
    <property type="entry name" value="LRR_domain-containing"/>
</dbReference>
<dbReference type="Proteomes" id="UP000694388">
    <property type="component" value="Unplaced"/>
</dbReference>
<keyword evidence="2" id="KW-0677">Repeat</keyword>
<keyword evidence="5" id="KW-1185">Reference proteome</keyword>
<organism evidence="4 5">
    <name type="scientific">Eptatretus burgeri</name>
    <name type="common">Inshore hagfish</name>
    <dbReference type="NCBI Taxonomy" id="7764"/>
    <lineage>
        <taxon>Eukaryota</taxon>
        <taxon>Metazoa</taxon>
        <taxon>Chordata</taxon>
        <taxon>Craniata</taxon>
        <taxon>Vertebrata</taxon>
        <taxon>Cyclostomata</taxon>
        <taxon>Myxini</taxon>
        <taxon>Myxiniformes</taxon>
        <taxon>Myxinidae</taxon>
        <taxon>Eptatretinae</taxon>
        <taxon>Eptatretus</taxon>
    </lineage>
</organism>
<evidence type="ECO:0000313" key="5">
    <source>
        <dbReference type="Proteomes" id="UP000694388"/>
    </source>
</evidence>
<dbReference type="InterPro" id="IPR055414">
    <property type="entry name" value="LRR_R13L4/SHOC2-like"/>
</dbReference>
<reference evidence="4" key="2">
    <citation type="submission" date="2025-09" db="UniProtKB">
        <authorList>
            <consortium name="Ensembl"/>
        </authorList>
    </citation>
    <scope>IDENTIFICATION</scope>
</reference>
<dbReference type="Gene3D" id="3.80.10.10">
    <property type="entry name" value="Ribonuclease Inhibitor"/>
    <property type="match status" value="1"/>
</dbReference>